<proteinExistence type="predicted"/>
<name>M1EZI1_9CAUD</name>
<sequence>MYITAEMKAALDKKQSHRDNGDQFKYRLFYDPTSYFFKYKIQEFRYVESEPYVGRPLHKKGWKTLRQFASEGKARAVVDELERINGYLAKKPSWYKEEFEQ</sequence>
<dbReference type="OrthoDB" id="35336at10239"/>
<accession>M1EZI1</accession>
<evidence type="ECO:0000313" key="1">
    <source>
        <dbReference type="EMBL" id="AFH21123.1"/>
    </source>
</evidence>
<dbReference type="Proteomes" id="UP000011829">
    <property type="component" value="Segment"/>
</dbReference>
<dbReference type="KEGG" id="vg:18563081"/>
<dbReference type="RefSeq" id="YP_009015201.1">
    <property type="nucleotide sequence ID" value="NC_023717.1"/>
</dbReference>
<evidence type="ECO:0000313" key="2">
    <source>
        <dbReference type="Proteomes" id="UP000011829"/>
    </source>
</evidence>
<reference evidence="1 2" key="1">
    <citation type="submission" date="2012-02" db="EMBL/GenBank/DDBJ databases">
        <title>Complete Genome Sequence of Cronobacter sakazakii Bacteriophage CR9.</title>
        <authorList>
            <person name="Shin H."/>
            <person name="Lee J.-H."/>
            <person name="Kim Y."/>
            <person name="Ryu S."/>
        </authorList>
    </citation>
    <scope>NUCLEOTIDE SEQUENCE [LARGE SCALE GENOMIC DNA]</scope>
</reference>
<keyword evidence="2" id="KW-1185">Reference proteome</keyword>
<dbReference type="EMBL" id="JQ691611">
    <property type="protein sequence ID" value="AFH21123.1"/>
    <property type="molecule type" value="Genomic_DNA"/>
</dbReference>
<gene>
    <name evidence="1" type="ORF">CR9_239</name>
</gene>
<dbReference type="GeneID" id="18563081"/>
<protein>
    <submittedName>
        <fullName evidence="1">Uncharacterized protein</fullName>
    </submittedName>
</protein>
<organism evidence="1 2">
    <name type="scientific">Cronobacter phage CR9</name>
    <dbReference type="NCBI Taxonomy" id="1162290"/>
    <lineage>
        <taxon>Viruses</taxon>
        <taxon>Duplodnaviria</taxon>
        <taxon>Heunggongvirae</taxon>
        <taxon>Uroviricota</taxon>
        <taxon>Caudoviricetes</taxon>
        <taxon>Vequintavirinae</taxon>
        <taxon>Certrevirus</taxon>
        <taxon>Certrevirus CR9</taxon>
    </lineage>
</organism>